<dbReference type="Proteomes" id="UP001469365">
    <property type="component" value="Unassembled WGS sequence"/>
</dbReference>
<protein>
    <submittedName>
        <fullName evidence="1">Uncharacterized protein</fullName>
    </submittedName>
</protein>
<sequence>MESNRWRWEENADAAVKSMRESFGDIPFMVDRVSVVAGGSISSMGFHELSFDVTIGGESRFGLRERMPISWFKRWGIIKRWDSFKRSEDFLNSDLGREWFAYYLFENKEYFKRPKAPETNE</sequence>
<dbReference type="RefSeq" id="WP_341420272.1">
    <property type="nucleotide sequence ID" value="NZ_JBBPCC010000046.1"/>
</dbReference>
<reference evidence="1 2" key="1">
    <citation type="submission" date="2024-04" db="EMBL/GenBank/DDBJ databases">
        <title>draft genome sequnece of Paenibacillus filicis.</title>
        <authorList>
            <person name="Kim D.-U."/>
        </authorList>
    </citation>
    <scope>NUCLEOTIDE SEQUENCE [LARGE SCALE GENOMIC DNA]</scope>
    <source>
        <strain evidence="1 2">KACC14197</strain>
    </source>
</reference>
<name>A0ABU9DYD1_9BACL</name>
<accession>A0ABU9DYD1</accession>
<keyword evidence="2" id="KW-1185">Reference proteome</keyword>
<evidence type="ECO:0000313" key="2">
    <source>
        <dbReference type="Proteomes" id="UP001469365"/>
    </source>
</evidence>
<gene>
    <name evidence="1" type="ORF">WMW72_35280</name>
</gene>
<dbReference type="EMBL" id="JBBPCC010000046">
    <property type="protein sequence ID" value="MEK8133140.1"/>
    <property type="molecule type" value="Genomic_DNA"/>
</dbReference>
<evidence type="ECO:0000313" key="1">
    <source>
        <dbReference type="EMBL" id="MEK8133140.1"/>
    </source>
</evidence>
<organism evidence="1 2">
    <name type="scientific">Paenibacillus filicis</name>
    <dbReference type="NCBI Taxonomy" id="669464"/>
    <lineage>
        <taxon>Bacteria</taxon>
        <taxon>Bacillati</taxon>
        <taxon>Bacillota</taxon>
        <taxon>Bacilli</taxon>
        <taxon>Bacillales</taxon>
        <taxon>Paenibacillaceae</taxon>
        <taxon>Paenibacillus</taxon>
    </lineage>
</organism>
<comment type="caution">
    <text evidence="1">The sequence shown here is derived from an EMBL/GenBank/DDBJ whole genome shotgun (WGS) entry which is preliminary data.</text>
</comment>
<proteinExistence type="predicted"/>